<dbReference type="GO" id="GO:0003700">
    <property type="term" value="F:DNA-binding transcription factor activity"/>
    <property type="evidence" value="ECO:0007669"/>
    <property type="project" value="InterPro"/>
</dbReference>
<dbReference type="SMART" id="SM00338">
    <property type="entry name" value="BRLZ"/>
    <property type="match status" value="1"/>
</dbReference>
<proteinExistence type="predicted"/>
<sequence>MNEDGSSGSDPFGDEIREALGRNVWEDEAASGGADAGSWWLRDGFRVVEERGVAGCGGGVGSGGGESGGVGGGENVLDAMRLTGDEKAGLAAMQMAGRAGSPEWDFFLGAAPLGSSEGVIAAFLEQEASDLRIEREGSVALGSFGDGAAAKEKCNEGRDDHAEDLEDVGNTETKDKKKSRDSKTIGDLESCAEKLWERHTSHENITTVRQRIVQPAGINKPDSQARKHDSPVRTPAEEEKIGRRLARKIRNRESAKRSAERKRQDIIHNEERLQSLTRTNADLALMVRTQIQVLEAIRTHLPTDMRRKIDETLQIVRQRESPECKDERSTTNR</sequence>
<evidence type="ECO:0000313" key="3">
    <source>
        <dbReference type="EMBL" id="CAD9230529.1"/>
    </source>
</evidence>
<feature type="compositionally biased region" description="Basic and acidic residues" evidence="1">
    <location>
        <begin position="223"/>
        <end position="241"/>
    </location>
</feature>
<dbReference type="AlphaFoldDB" id="A0A7S1TAW7"/>
<feature type="compositionally biased region" description="Basic and acidic residues" evidence="1">
    <location>
        <begin position="149"/>
        <end position="161"/>
    </location>
</feature>
<organism evidence="3">
    <name type="scientific">Compsopogon caeruleus</name>
    <dbReference type="NCBI Taxonomy" id="31354"/>
    <lineage>
        <taxon>Eukaryota</taxon>
        <taxon>Rhodophyta</taxon>
        <taxon>Compsopogonophyceae</taxon>
        <taxon>Compsopogonales</taxon>
        <taxon>Compsopogonaceae</taxon>
        <taxon>Compsopogon</taxon>
    </lineage>
</organism>
<dbReference type="InterPro" id="IPR004827">
    <property type="entry name" value="bZIP"/>
</dbReference>
<name>A0A7S1TAW7_9RHOD</name>
<feature type="region of interest" description="Disordered" evidence="1">
    <location>
        <begin position="144"/>
        <end position="184"/>
    </location>
</feature>
<protein>
    <recommendedName>
        <fullName evidence="2">BZIP domain-containing protein</fullName>
    </recommendedName>
</protein>
<dbReference type="EMBL" id="HBGH01004718">
    <property type="protein sequence ID" value="CAD9230529.1"/>
    <property type="molecule type" value="Transcribed_RNA"/>
</dbReference>
<gene>
    <name evidence="3" type="ORF">CCAE0312_LOCUS2581</name>
</gene>
<evidence type="ECO:0000259" key="2">
    <source>
        <dbReference type="SMART" id="SM00338"/>
    </source>
</evidence>
<feature type="domain" description="BZIP" evidence="2">
    <location>
        <begin position="238"/>
        <end position="307"/>
    </location>
</feature>
<reference evidence="3" key="1">
    <citation type="submission" date="2021-01" db="EMBL/GenBank/DDBJ databases">
        <authorList>
            <person name="Corre E."/>
            <person name="Pelletier E."/>
            <person name="Niang G."/>
            <person name="Scheremetjew M."/>
            <person name="Finn R."/>
            <person name="Kale V."/>
            <person name="Holt S."/>
            <person name="Cochrane G."/>
            <person name="Meng A."/>
            <person name="Brown T."/>
            <person name="Cohen L."/>
        </authorList>
    </citation>
    <scope>NUCLEOTIDE SEQUENCE</scope>
    <source>
        <strain evidence="3">SAG 36.94</strain>
    </source>
</reference>
<dbReference type="InterPro" id="IPR046347">
    <property type="entry name" value="bZIP_sf"/>
</dbReference>
<dbReference type="Pfam" id="PF07716">
    <property type="entry name" value="bZIP_2"/>
    <property type="match status" value="1"/>
</dbReference>
<feature type="region of interest" description="Disordered" evidence="1">
    <location>
        <begin position="214"/>
        <end position="241"/>
    </location>
</feature>
<feature type="region of interest" description="Disordered" evidence="1">
    <location>
        <begin position="1"/>
        <end position="37"/>
    </location>
</feature>
<evidence type="ECO:0000256" key="1">
    <source>
        <dbReference type="SAM" id="MobiDB-lite"/>
    </source>
</evidence>
<dbReference type="SUPFAM" id="SSF57959">
    <property type="entry name" value="Leucine zipper domain"/>
    <property type="match status" value="1"/>
</dbReference>
<accession>A0A7S1TAW7</accession>